<proteinExistence type="predicted"/>
<dbReference type="Gene3D" id="3.40.50.2300">
    <property type="match status" value="2"/>
</dbReference>
<dbReference type="PANTHER" id="PTHR30146">
    <property type="entry name" value="LACI-RELATED TRANSCRIPTIONAL REPRESSOR"/>
    <property type="match status" value="1"/>
</dbReference>
<keyword evidence="2" id="KW-0238">DNA-binding</keyword>
<dbReference type="Pfam" id="PF00356">
    <property type="entry name" value="LacI"/>
    <property type="match status" value="1"/>
</dbReference>
<dbReference type="Proteomes" id="UP000199087">
    <property type="component" value="Unassembled WGS sequence"/>
</dbReference>
<dbReference type="SUPFAM" id="SSF47413">
    <property type="entry name" value="lambda repressor-like DNA-binding domains"/>
    <property type="match status" value="1"/>
</dbReference>
<name>A0A0U1NXL9_9BACI</name>
<gene>
    <name evidence="5" type="primary">msmR</name>
    <name evidence="5" type="ORF">BN000_02630</name>
</gene>
<evidence type="ECO:0000313" key="5">
    <source>
        <dbReference type="EMBL" id="CRK82686.1"/>
    </source>
</evidence>
<dbReference type="STRING" id="1499688.BN000_02630"/>
<dbReference type="PANTHER" id="PTHR30146:SF149">
    <property type="entry name" value="HTH-TYPE TRANSCRIPTIONAL REGULATOR EBGR"/>
    <property type="match status" value="1"/>
</dbReference>
<dbReference type="InterPro" id="IPR028082">
    <property type="entry name" value="Peripla_BP_I"/>
</dbReference>
<dbReference type="CDD" id="cd01544">
    <property type="entry name" value="PBP1_GalR"/>
    <property type="match status" value="1"/>
</dbReference>
<evidence type="ECO:0000256" key="3">
    <source>
        <dbReference type="ARBA" id="ARBA00023163"/>
    </source>
</evidence>
<dbReference type="SMART" id="SM00354">
    <property type="entry name" value="HTH_LACI"/>
    <property type="match status" value="1"/>
</dbReference>
<reference evidence="6" key="1">
    <citation type="submission" date="2015-05" db="EMBL/GenBank/DDBJ databases">
        <authorList>
            <person name="Urmite Genomes"/>
        </authorList>
    </citation>
    <scope>NUCLEOTIDE SEQUENCE [LARGE SCALE GENOMIC DNA]</scope>
    <source>
        <strain evidence="6">LF1</strain>
    </source>
</reference>
<dbReference type="InterPro" id="IPR046335">
    <property type="entry name" value="LacI/GalR-like_sensor"/>
</dbReference>
<dbReference type="Pfam" id="PF13377">
    <property type="entry name" value="Peripla_BP_3"/>
    <property type="match status" value="1"/>
</dbReference>
<accession>A0A0U1NXL9</accession>
<keyword evidence="3" id="KW-0804">Transcription</keyword>
<dbReference type="OrthoDB" id="43195at2"/>
<evidence type="ECO:0000256" key="1">
    <source>
        <dbReference type="ARBA" id="ARBA00023015"/>
    </source>
</evidence>
<dbReference type="GO" id="GO:0000976">
    <property type="term" value="F:transcription cis-regulatory region binding"/>
    <property type="evidence" value="ECO:0007669"/>
    <property type="project" value="TreeGrafter"/>
</dbReference>
<evidence type="ECO:0000259" key="4">
    <source>
        <dbReference type="PROSITE" id="PS50932"/>
    </source>
</evidence>
<dbReference type="RefSeq" id="WP_090635027.1">
    <property type="nucleotide sequence ID" value="NZ_CVRB01000003.1"/>
</dbReference>
<dbReference type="InterPro" id="IPR000843">
    <property type="entry name" value="HTH_LacI"/>
</dbReference>
<protein>
    <submittedName>
        <fullName evidence="5">AraC family transcriptional regulator</fullName>
    </submittedName>
</protein>
<sequence length="342" mass="38127">MATINEIAKKAQISKTTVSRVLNDDQTLSVTEETRNKILKVAEELDYIPKRQRNKPKKINDPKKYEKIGLLMYLSLESEFDDPYYSAIRNGIEKRMFELGIDLSKILRPPFNKKDLEGLDGLIVVGVIGQEEVENQVKLVKHLVFVDVSPDEQLYDSVVIDFEKATSNVIQYLLELGHEKIGYIGGQSYTMAGLSGKLDIQDIRKRTYEKVLTDRGLYNSEYTYIGKWTTKDGLTLMEEAINSGNLPTAFFIGSDPMAIGAMKALTDAGLKVPEDVAIFGFDGIELCEFVTPPLSTVNVHTEEMGKVAVNLLVERINGRNLPLKVVVPTSLIIRKSCGGDGS</sequence>
<organism evidence="5 6">
    <name type="scientific">Neobacillus massiliamazoniensis</name>
    <dbReference type="NCBI Taxonomy" id="1499688"/>
    <lineage>
        <taxon>Bacteria</taxon>
        <taxon>Bacillati</taxon>
        <taxon>Bacillota</taxon>
        <taxon>Bacilli</taxon>
        <taxon>Bacillales</taxon>
        <taxon>Bacillaceae</taxon>
        <taxon>Neobacillus</taxon>
    </lineage>
</organism>
<keyword evidence="1" id="KW-0805">Transcription regulation</keyword>
<evidence type="ECO:0000313" key="6">
    <source>
        <dbReference type="Proteomes" id="UP000199087"/>
    </source>
</evidence>
<dbReference type="AlphaFoldDB" id="A0A0U1NXL9"/>
<dbReference type="InterPro" id="IPR010982">
    <property type="entry name" value="Lambda_DNA-bd_dom_sf"/>
</dbReference>
<dbReference type="EMBL" id="CVRB01000003">
    <property type="protein sequence ID" value="CRK82686.1"/>
    <property type="molecule type" value="Genomic_DNA"/>
</dbReference>
<dbReference type="GO" id="GO:0003700">
    <property type="term" value="F:DNA-binding transcription factor activity"/>
    <property type="evidence" value="ECO:0007669"/>
    <property type="project" value="TreeGrafter"/>
</dbReference>
<dbReference type="Gene3D" id="1.10.260.40">
    <property type="entry name" value="lambda repressor-like DNA-binding domains"/>
    <property type="match status" value="1"/>
</dbReference>
<feature type="domain" description="HTH lacI-type" evidence="4">
    <location>
        <begin position="2"/>
        <end position="58"/>
    </location>
</feature>
<dbReference type="PROSITE" id="PS50932">
    <property type="entry name" value="HTH_LACI_2"/>
    <property type="match status" value="1"/>
</dbReference>
<keyword evidence="6" id="KW-1185">Reference proteome</keyword>
<dbReference type="SUPFAM" id="SSF53822">
    <property type="entry name" value="Periplasmic binding protein-like I"/>
    <property type="match status" value="1"/>
</dbReference>
<dbReference type="CDD" id="cd01392">
    <property type="entry name" value="HTH_LacI"/>
    <property type="match status" value="1"/>
</dbReference>
<evidence type="ECO:0000256" key="2">
    <source>
        <dbReference type="ARBA" id="ARBA00023125"/>
    </source>
</evidence>